<sequence length="156" mass="17164">MQYCMKCRHLSEDGPVKCPNCKSRKLRPAGEGDMVFLCKADMYAAGRINEALMGAGIQCRLENAGSAYFNFDSETSPTDQNIFVPYETVDRAEETAARAMREVESEREPEEGGDDRPGMKRIVGEVLSVLAFLVLIMLAVYGADGLANWLKGLVGM</sequence>
<dbReference type="RefSeq" id="WP_066534851.1">
    <property type="nucleotide sequence ID" value="NZ_CAJTCQ010000004.1"/>
</dbReference>
<reference evidence="3" key="1">
    <citation type="journal article" date="2017" name="Genome Announc.">
        <title>High-Quality Whole-Genome Sequences of the Oligo-Mouse-Microbiota Bacterial Community.</title>
        <authorList>
            <person name="Garzetti D."/>
            <person name="Brugiroux S."/>
            <person name="Bunk B."/>
            <person name="Pukall R."/>
            <person name="McCoy K.D."/>
            <person name="Macpherson A.J."/>
            <person name="Stecher B."/>
        </authorList>
    </citation>
    <scope>NUCLEOTIDE SEQUENCE</scope>
    <source>
        <strain evidence="3">KB18</strain>
    </source>
</reference>
<accession>A0A1Z2XNS0</accession>
<name>A0A1Z2XNS0_9FIRM</name>
<dbReference type="KEGG" id="amur:ADH66_05090"/>
<proteinExistence type="predicted"/>
<evidence type="ECO:0000313" key="4">
    <source>
        <dbReference type="EMBL" id="QQR29378.1"/>
    </source>
</evidence>
<feature type="region of interest" description="Disordered" evidence="1">
    <location>
        <begin position="99"/>
        <end position="118"/>
    </location>
</feature>
<evidence type="ECO:0000313" key="5">
    <source>
        <dbReference type="Proteomes" id="UP000196710"/>
    </source>
</evidence>
<dbReference type="EMBL" id="CP065321">
    <property type="protein sequence ID" value="QQR29378.1"/>
    <property type="molecule type" value="Genomic_DNA"/>
</dbReference>
<reference evidence="4 6" key="3">
    <citation type="submission" date="2020-11" db="EMBL/GenBank/DDBJ databases">
        <title>Closed and high quality bacterial genomes of the OMM12 community.</title>
        <authorList>
            <person name="Marbouty M."/>
            <person name="Lamy-Besnier Q."/>
            <person name="Debarbieux L."/>
            <person name="Koszul R."/>
        </authorList>
    </citation>
    <scope>NUCLEOTIDE SEQUENCE [LARGE SCALE GENOMIC DNA]</scope>
    <source>
        <strain evidence="4 6">KB18</strain>
    </source>
</reference>
<evidence type="ECO:0000256" key="2">
    <source>
        <dbReference type="SAM" id="Phobius"/>
    </source>
</evidence>
<dbReference type="EMBL" id="CP021422">
    <property type="protein sequence ID" value="ASB40089.1"/>
    <property type="molecule type" value="Genomic_DNA"/>
</dbReference>
<keyword evidence="2" id="KW-1133">Transmembrane helix</keyword>
<feature type="transmembrane region" description="Helical" evidence="2">
    <location>
        <begin position="122"/>
        <end position="143"/>
    </location>
</feature>
<dbReference type="AlphaFoldDB" id="A0A1Z2XNS0"/>
<evidence type="ECO:0000313" key="3">
    <source>
        <dbReference type="EMBL" id="ASB40089.1"/>
    </source>
</evidence>
<organism evidence="4 6">
    <name type="scientific">Acutalibacter muris</name>
    <dbReference type="NCBI Taxonomy" id="1796620"/>
    <lineage>
        <taxon>Bacteria</taxon>
        <taxon>Bacillati</taxon>
        <taxon>Bacillota</taxon>
        <taxon>Clostridia</taxon>
        <taxon>Eubacteriales</taxon>
        <taxon>Acutalibacteraceae</taxon>
        <taxon>Acutalibacter</taxon>
    </lineage>
</organism>
<dbReference type="Proteomes" id="UP000196710">
    <property type="component" value="Chromosome"/>
</dbReference>
<keyword evidence="2" id="KW-0812">Transmembrane</keyword>
<dbReference type="Proteomes" id="UP000596035">
    <property type="component" value="Chromosome"/>
</dbReference>
<reference evidence="5" key="2">
    <citation type="submission" date="2017-05" db="EMBL/GenBank/DDBJ databases">
        <title>Improved OligoMM genomes.</title>
        <authorList>
            <person name="Garzetti D."/>
        </authorList>
    </citation>
    <scope>NUCLEOTIDE SEQUENCE [LARGE SCALE GENOMIC DNA]</scope>
    <source>
        <strain evidence="5">KB18</strain>
    </source>
</reference>
<evidence type="ECO:0000256" key="1">
    <source>
        <dbReference type="SAM" id="MobiDB-lite"/>
    </source>
</evidence>
<evidence type="ECO:0000313" key="6">
    <source>
        <dbReference type="Proteomes" id="UP000596035"/>
    </source>
</evidence>
<keyword evidence="2" id="KW-0472">Membrane</keyword>
<protein>
    <submittedName>
        <fullName evidence="4">CvpA family protein</fullName>
    </submittedName>
</protein>
<gene>
    <name evidence="3" type="ORF">ADH66_05090</name>
    <name evidence="4" type="ORF">I5Q82_15160</name>
</gene>
<keyword evidence="5" id="KW-1185">Reference proteome</keyword>